<protein>
    <submittedName>
        <fullName evidence="2">MOSC domain-containing protein</fullName>
    </submittedName>
</protein>
<name>A0A3A3Z3E1_9ACTN</name>
<proteinExistence type="predicted"/>
<accession>A0A3A3Z3E1</accession>
<dbReference type="GO" id="GO:0030170">
    <property type="term" value="F:pyridoxal phosphate binding"/>
    <property type="evidence" value="ECO:0007669"/>
    <property type="project" value="InterPro"/>
</dbReference>
<gene>
    <name evidence="2" type="ORF">D5H78_07525</name>
</gene>
<dbReference type="OrthoDB" id="9786134at2"/>
<dbReference type="SUPFAM" id="SSF50800">
    <property type="entry name" value="PK beta-barrel domain-like"/>
    <property type="match status" value="1"/>
</dbReference>
<organism evidence="2 3">
    <name type="scientific">Vallicoccus soli</name>
    <dbReference type="NCBI Taxonomy" id="2339232"/>
    <lineage>
        <taxon>Bacteria</taxon>
        <taxon>Bacillati</taxon>
        <taxon>Actinomycetota</taxon>
        <taxon>Actinomycetes</taxon>
        <taxon>Motilibacterales</taxon>
        <taxon>Vallicoccaceae</taxon>
        <taxon>Vallicoccus</taxon>
    </lineage>
</organism>
<dbReference type="PROSITE" id="PS51340">
    <property type="entry name" value="MOSC"/>
    <property type="match status" value="1"/>
</dbReference>
<sequence length="206" mass="21765">MARTTVQLPAQRRPSGIAKLPQDGPVVLARLGAGGDHVVNTKHHGGPDKAVYAYAAEDLAAWAAELGRDLPPGAFGENLTTAGVDVTGAVVGERWRVGLAVLEVAQPRTPCVTFQRRLGVPGWVRRFAERGWPGAYLRVLVEGEVRAGDAVEVLDRPAHGVTVGEAARAGVPGAAPVDPARVRLLLAQDRLAPSLRRVLERVPVPS</sequence>
<dbReference type="PANTHER" id="PTHR30212">
    <property type="entry name" value="PROTEIN YIIM"/>
    <property type="match status" value="1"/>
</dbReference>
<feature type="domain" description="MOSC" evidence="1">
    <location>
        <begin position="20"/>
        <end position="154"/>
    </location>
</feature>
<comment type="caution">
    <text evidence="2">The sequence shown here is derived from an EMBL/GenBank/DDBJ whole genome shotgun (WGS) entry which is preliminary data.</text>
</comment>
<evidence type="ECO:0000313" key="2">
    <source>
        <dbReference type="EMBL" id="RJK97239.1"/>
    </source>
</evidence>
<dbReference type="Pfam" id="PF03473">
    <property type="entry name" value="MOSC"/>
    <property type="match status" value="1"/>
</dbReference>
<dbReference type="Gene3D" id="2.40.33.20">
    <property type="entry name" value="PK beta-barrel domain-like"/>
    <property type="match status" value="1"/>
</dbReference>
<dbReference type="GO" id="GO:0030151">
    <property type="term" value="F:molybdenum ion binding"/>
    <property type="evidence" value="ECO:0007669"/>
    <property type="project" value="InterPro"/>
</dbReference>
<evidence type="ECO:0000259" key="1">
    <source>
        <dbReference type="PROSITE" id="PS51340"/>
    </source>
</evidence>
<dbReference type="EMBL" id="QZEZ01000002">
    <property type="protein sequence ID" value="RJK97239.1"/>
    <property type="molecule type" value="Genomic_DNA"/>
</dbReference>
<dbReference type="AlphaFoldDB" id="A0A3A3Z3E1"/>
<dbReference type="GO" id="GO:0003824">
    <property type="term" value="F:catalytic activity"/>
    <property type="evidence" value="ECO:0007669"/>
    <property type="project" value="InterPro"/>
</dbReference>
<dbReference type="InterPro" id="IPR005302">
    <property type="entry name" value="MoCF_Sase_C"/>
</dbReference>
<reference evidence="2 3" key="1">
    <citation type="submission" date="2018-09" db="EMBL/GenBank/DDBJ databases">
        <title>YIM 75000 draft genome.</title>
        <authorList>
            <person name="Tang S."/>
            <person name="Feng Y."/>
        </authorList>
    </citation>
    <scope>NUCLEOTIDE SEQUENCE [LARGE SCALE GENOMIC DNA]</scope>
    <source>
        <strain evidence="2 3">YIM 75000</strain>
    </source>
</reference>
<dbReference type="InterPro" id="IPR052353">
    <property type="entry name" value="Benzoxazolinone_Detox_Enz"/>
</dbReference>
<dbReference type="Proteomes" id="UP000265614">
    <property type="component" value="Unassembled WGS sequence"/>
</dbReference>
<dbReference type="InterPro" id="IPR011037">
    <property type="entry name" value="Pyrv_Knase-like_insert_dom_sf"/>
</dbReference>
<keyword evidence="3" id="KW-1185">Reference proteome</keyword>
<evidence type="ECO:0000313" key="3">
    <source>
        <dbReference type="Proteomes" id="UP000265614"/>
    </source>
</evidence>
<dbReference type="PANTHER" id="PTHR30212:SF2">
    <property type="entry name" value="PROTEIN YIIM"/>
    <property type="match status" value="1"/>
</dbReference>